<feature type="non-terminal residue" evidence="1">
    <location>
        <position position="68"/>
    </location>
</feature>
<name>A0A0F8XPH4_9ZZZZ</name>
<accession>A0A0F8XPH4</accession>
<sequence>MARMRVISMGQWGEGGIQVNYQMVPGTGGGRYEVNHTEMALPDSATEFARLLAIRMYDEYDIEGTKVT</sequence>
<evidence type="ECO:0000313" key="1">
    <source>
        <dbReference type="EMBL" id="KKK70853.1"/>
    </source>
</evidence>
<comment type="caution">
    <text evidence="1">The sequence shown here is derived from an EMBL/GenBank/DDBJ whole genome shotgun (WGS) entry which is preliminary data.</text>
</comment>
<dbReference type="AlphaFoldDB" id="A0A0F8XPH4"/>
<organism evidence="1">
    <name type="scientific">marine sediment metagenome</name>
    <dbReference type="NCBI Taxonomy" id="412755"/>
    <lineage>
        <taxon>unclassified sequences</taxon>
        <taxon>metagenomes</taxon>
        <taxon>ecological metagenomes</taxon>
    </lineage>
</organism>
<dbReference type="EMBL" id="LAZR01057994">
    <property type="protein sequence ID" value="KKK70853.1"/>
    <property type="molecule type" value="Genomic_DNA"/>
</dbReference>
<reference evidence="1" key="1">
    <citation type="journal article" date="2015" name="Nature">
        <title>Complex archaea that bridge the gap between prokaryotes and eukaryotes.</title>
        <authorList>
            <person name="Spang A."/>
            <person name="Saw J.H."/>
            <person name="Jorgensen S.L."/>
            <person name="Zaremba-Niedzwiedzka K."/>
            <person name="Martijn J."/>
            <person name="Lind A.E."/>
            <person name="van Eijk R."/>
            <person name="Schleper C."/>
            <person name="Guy L."/>
            <person name="Ettema T.J."/>
        </authorList>
    </citation>
    <scope>NUCLEOTIDE SEQUENCE</scope>
</reference>
<protein>
    <submittedName>
        <fullName evidence="1">Uncharacterized protein</fullName>
    </submittedName>
</protein>
<gene>
    <name evidence="1" type="ORF">LCGC14_2919820</name>
</gene>
<proteinExistence type="predicted"/>